<name>A0A7I7LK81_9MYCO</name>
<dbReference type="Proteomes" id="UP000467164">
    <property type="component" value="Chromosome"/>
</dbReference>
<organism evidence="1 2">
    <name type="scientific">Mycobacterium shottsii</name>
    <dbReference type="NCBI Taxonomy" id="133549"/>
    <lineage>
        <taxon>Bacteria</taxon>
        <taxon>Bacillati</taxon>
        <taxon>Actinomycetota</taxon>
        <taxon>Actinomycetes</taxon>
        <taxon>Mycobacteriales</taxon>
        <taxon>Mycobacteriaceae</taxon>
        <taxon>Mycobacterium</taxon>
        <taxon>Mycobacterium ulcerans group</taxon>
    </lineage>
</organism>
<dbReference type="EMBL" id="AP022572">
    <property type="protein sequence ID" value="BBX59977.1"/>
    <property type="molecule type" value="Genomic_DNA"/>
</dbReference>
<keyword evidence="2" id="KW-1185">Reference proteome</keyword>
<reference evidence="1 2" key="1">
    <citation type="journal article" date="2019" name="Emerg. Microbes Infect.">
        <title>Comprehensive subspecies identification of 175 nontuberculous mycobacteria species based on 7547 genomic profiles.</title>
        <authorList>
            <person name="Matsumoto Y."/>
            <person name="Kinjo T."/>
            <person name="Motooka D."/>
            <person name="Nabeya D."/>
            <person name="Jung N."/>
            <person name="Uechi K."/>
            <person name="Horii T."/>
            <person name="Iida T."/>
            <person name="Fujita J."/>
            <person name="Nakamura S."/>
        </authorList>
    </citation>
    <scope>NUCLEOTIDE SEQUENCE [LARGE SCALE GENOMIC DNA]</scope>
    <source>
        <strain evidence="1 2">JCM 12657</strain>
    </source>
</reference>
<dbReference type="KEGG" id="msho:MSHO_53220"/>
<evidence type="ECO:0000313" key="2">
    <source>
        <dbReference type="Proteomes" id="UP000467164"/>
    </source>
</evidence>
<proteinExistence type="predicted"/>
<accession>A0A7I7LK81</accession>
<gene>
    <name evidence="1" type="ORF">MSHO_53220</name>
</gene>
<dbReference type="AlphaFoldDB" id="A0A7I7LK81"/>
<sequence>MLHVSHQCRCPGDVDRDPGRRLGAVNDAADSFDGFVAQRLTLVAGQIQLDISGLVIGTLRPGSGKRIPPEILDVLHVPGIATQPTDQIVVVLVGVGAEGLVAFQNNCHDAVGIRFLEHRPDPVYSLHRRRVAGSQ</sequence>
<evidence type="ECO:0000313" key="1">
    <source>
        <dbReference type="EMBL" id="BBX59977.1"/>
    </source>
</evidence>
<protein>
    <submittedName>
        <fullName evidence="1">Uncharacterized protein</fullName>
    </submittedName>
</protein>